<dbReference type="Proteomes" id="UP000195386">
    <property type="component" value="Unassembled WGS sequence"/>
</dbReference>
<accession>A0A1Y3YRZ8</accession>
<feature type="transmembrane region" description="Helical" evidence="1">
    <location>
        <begin position="5"/>
        <end position="22"/>
    </location>
</feature>
<proteinExistence type="predicted"/>
<protein>
    <submittedName>
        <fullName evidence="2">Uncharacterized protein</fullName>
    </submittedName>
</protein>
<feature type="transmembrane region" description="Helical" evidence="1">
    <location>
        <begin position="28"/>
        <end position="51"/>
    </location>
</feature>
<evidence type="ECO:0000313" key="3">
    <source>
        <dbReference type="Proteomes" id="UP000195386"/>
    </source>
</evidence>
<gene>
    <name evidence="2" type="ORF">B5F97_12185</name>
</gene>
<keyword evidence="1" id="KW-1133">Transmembrane helix</keyword>
<organism evidence="2 3">
    <name type="scientific">Bacteroides clarus</name>
    <dbReference type="NCBI Taxonomy" id="626929"/>
    <lineage>
        <taxon>Bacteria</taxon>
        <taxon>Pseudomonadati</taxon>
        <taxon>Bacteroidota</taxon>
        <taxon>Bacteroidia</taxon>
        <taxon>Bacteroidales</taxon>
        <taxon>Bacteroidaceae</taxon>
        <taxon>Bacteroides</taxon>
    </lineage>
</organism>
<keyword evidence="1" id="KW-0472">Membrane</keyword>
<dbReference type="RefSeq" id="WP_087426446.1">
    <property type="nucleotide sequence ID" value="NZ_NFII01000011.1"/>
</dbReference>
<sequence length="65" mass="7265">MKKKLIIAAIIVAVIVGVMLYMHYTPFWVNLTTVVSFGVGVVAGWVARVVYDKYFKGDVQNESID</sequence>
<name>A0A1Y3YRZ8_9BACE</name>
<keyword evidence="1" id="KW-0812">Transmembrane</keyword>
<dbReference type="AlphaFoldDB" id="A0A1Y3YRZ8"/>
<dbReference type="EMBL" id="NFII01000011">
    <property type="protein sequence ID" value="OUO00487.1"/>
    <property type="molecule type" value="Genomic_DNA"/>
</dbReference>
<evidence type="ECO:0000313" key="2">
    <source>
        <dbReference type="EMBL" id="OUO00487.1"/>
    </source>
</evidence>
<evidence type="ECO:0000256" key="1">
    <source>
        <dbReference type="SAM" id="Phobius"/>
    </source>
</evidence>
<reference evidence="3" key="1">
    <citation type="submission" date="2017-04" db="EMBL/GenBank/DDBJ databases">
        <title>Function of individual gut microbiota members based on whole genome sequencing of pure cultures obtained from chicken caecum.</title>
        <authorList>
            <person name="Medvecky M."/>
            <person name="Cejkova D."/>
            <person name="Polansky O."/>
            <person name="Karasova D."/>
            <person name="Kubasova T."/>
            <person name="Cizek A."/>
            <person name="Rychlik I."/>
        </authorList>
    </citation>
    <scope>NUCLEOTIDE SEQUENCE [LARGE SCALE GENOMIC DNA]</scope>
    <source>
        <strain evidence="3">An43</strain>
    </source>
</reference>
<comment type="caution">
    <text evidence="2">The sequence shown here is derived from an EMBL/GenBank/DDBJ whole genome shotgun (WGS) entry which is preliminary data.</text>
</comment>